<feature type="domain" description="YcxB-like C-terminal" evidence="2">
    <location>
        <begin position="101"/>
        <end position="158"/>
    </location>
</feature>
<evidence type="ECO:0000313" key="4">
    <source>
        <dbReference type="Proteomes" id="UP001276854"/>
    </source>
</evidence>
<dbReference type="Proteomes" id="UP001276854">
    <property type="component" value="Unassembled WGS sequence"/>
</dbReference>
<keyword evidence="1" id="KW-0472">Membrane</keyword>
<comment type="caution">
    <text evidence="3">The sequence shown here is derived from an EMBL/GenBank/DDBJ whole genome shotgun (WGS) entry which is preliminary data.</text>
</comment>
<evidence type="ECO:0000256" key="1">
    <source>
        <dbReference type="SAM" id="Phobius"/>
    </source>
</evidence>
<keyword evidence="4" id="KW-1185">Reference proteome</keyword>
<protein>
    <submittedName>
        <fullName evidence="3">YcxB family protein</fullName>
    </submittedName>
</protein>
<evidence type="ECO:0000313" key="3">
    <source>
        <dbReference type="EMBL" id="MDW2798634.1"/>
    </source>
</evidence>
<dbReference type="InterPro" id="IPR025588">
    <property type="entry name" value="YcxB-like_C"/>
</dbReference>
<dbReference type="Pfam" id="PF14317">
    <property type="entry name" value="YcxB"/>
    <property type="match status" value="1"/>
</dbReference>
<accession>A0ABU4GM13</accession>
<feature type="transmembrane region" description="Helical" evidence="1">
    <location>
        <begin position="52"/>
        <end position="71"/>
    </location>
</feature>
<feature type="transmembrane region" description="Helical" evidence="1">
    <location>
        <begin position="28"/>
        <end position="46"/>
    </location>
</feature>
<organism evidence="3 4">
    <name type="scientific">Clostridium boliviensis</name>
    <dbReference type="NCBI Taxonomy" id="318465"/>
    <lineage>
        <taxon>Bacteria</taxon>
        <taxon>Bacillati</taxon>
        <taxon>Bacillota</taxon>
        <taxon>Clostridia</taxon>
        <taxon>Eubacteriales</taxon>
        <taxon>Clostridiaceae</taxon>
        <taxon>Clostridium</taxon>
    </lineage>
</organism>
<dbReference type="RefSeq" id="WP_318064847.1">
    <property type="nucleotide sequence ID" value="NZ_JAWONS010000216.1"/>
</dbReference>
<evidence type="ECO:0000259" key="2">
    <source>
        <dbReference type="Pfam" id="PF14317"/>
    </source>
</evidence>
<proteinExistence type="predicted"/>
<gene>
    <name evidence="3" type="ORF">RZO55_13710</name>
</gene>
<keyword evidence="1" id="KW-0812">Transmembrane</keyword>
<name>A0ABU4GM13_9CLOT</name>
<reference evidence="3 4" key="1">
    <citation type="submission" date="2023-10" db="EMBL/GenBank/DDBJ databases">
        <title>A novel Glycoside Hydrolase 43-Like Enzyme from Clostrdium boliviensis is an Endo-xylanase, and a Candidate for Xylooligosaccharides Production from Different Xylan Substrates.</title>
        <authorList>
            <person name="Alvarez M.T."/>
            <person name="Rocabado-Villegas L.R."/>
            <person name="Salas-Veizaga D.M."/>
            <person name="Linares-Pasten J.A."/>
            <person name="Gudmundsdottir E.E."/>
            <person name="Hreggvidsson G.O."/>
            <person name="Adlercreutz P."/>
            <person name="Nordberg Karlsson E."/>
        </authorList>
    </citation>
    <scope>NUCLEOTIDE SEQUENCE [LARGE SCALE GENOMIC DNA]</scope>
    <source>
        <strain evidence="3 4">E-1</strain>
    </source>
</reference>
<dbReference type="EMBL" id="JAWONS010000216">
    <property type="protein sequence ID" value="MDW2798634.1"/>
    <property type="molecule type" value="Genomic_DNA"/>
</dbReference>
<sequence>MHIQFENRYYSDDAMVPEYVHKVLCRRIYFMGAVFIPIALIMTGIMMSKQNYIMTAVFGVCLFIITSTILITPPMAIRQLREIDYQLHNGKKPEAVIQFGEHISITQGTFSLTIEYFQIIKTYELKHSFVLMFAKNNGIIIDPAGFNVGCYNEFKEFIRIRCIN</sequence>
<keyword evidence="1" id="KW-1133">Transmembrane helix</keyword>